<protein>
    <submittedName>
        <fullName evidence="1">Uncharacterized protein</fullName>
    </submittedName>
</protein>
<dbReference type="EMBL" id="LAZR01037754">
    <property type="protein sequence ID" value="KKL21376.1"/>
    <property type="molecule type" value="Genomic_DNA"/>
</dbReference>
<proteinExistence type="predicted"/>
<sequence>MLKTIKITICQDCLDGKGQE</sequence>
<feature type="non-terminal residue" evidence="1">
    <location>
        <position position="20"/>
    </location>
</feature>
<reference evidence="1" key="1">
    <citation type="journal article" date="2015" name="Nature">
        <title>Complex archaea that bridge the gap between prokaryotes and eukaryotes.</title>
        <authorList>
            <person name="Spang A."/>
            <person name="Saw J.H."/>
            <person name="Jorgensen S.L."/>
            <person name="Zaremba-Niedzwiedzka K."/>
            <person name="Martijn J."/>
            <person name="Lind A.E."/>
            <person name="van Eijk R."/>
            <person name="Schleper C."/>
            <person name="Guy L."/>
            <person name="Ettema T.J."/>
        </authorList>
    </citation>
    <scope>NUCLEOTIDE SEQUENCE</scope>
</reference>
<evidence type="ECO:0000313" key="1">
    <source>
        <dbReference type="EMBL" id="KKL21376.1"/>
    </source>
</evidence>
<gene>
    <name evidence="1" type="ORF">LCGC14_2446050</name>
</gene>
<organism evidence="1">
    <name type="scientific">marine sediment metagenome</name>
    <dbReference type="NCBI Taxonomy" id="412755"/>
    <lineage>
        <taxon>unclassified sequences</taxon>
        <taxon>metagenomes</taxon>
        <taxon>ecological metagenomes</taxon>
    </lineage>
</organism>
<comment type="caution">
    <text evidence="1">The sequence shown here is derived from an EMBL/GenBank/DDBJ whole genome shotgun (WGS) entry which is preliminary data.</text>
</comment>
<dbReference type="AlphaFoldDB" id="A0A0F9DUN1"/>
<name>A0A0F9DUN1_9ZZZZ</name>
<accession>A0A0F9DUN1</accession>